<keyword evidence="1" id="KW-0812">Transmembrane</keyword>
<name>A0A9X2HIM1_9SPHN</name>
<evidence type="ECO:0000313" key="2">
    <source>
        <dbReference type="EMBL" id="MCP3731881.1"/>
    </source>
</evidence>
<dbReference type="RefSeq" id="WP_254294832.1">
    <property type="nucleotide sequence ID" value="NZ_JAMLDX010000013.1"/>
</dbReference>
<dbReference type="Proteomes" id="UP001139451">
    <property type="component" value="Unassembled WGS sequence"/>
</dbReference>
<keyword evidence="1" id="KW-1133">Transmembrane helix</keyword>
<dbReference type="NCBIfam" id="NF033488">
    <property type="entry name" value="lmo0937_fam_TM"/>
    <property type="match status" value="1"/>
</dbReference>
<gene>
    <name evidence="2" type="ORF">M9978_15760</name>
</gene>
<feature type="transmembrane region" description="Helical" evidence="1">
    <location>
        <begin position="6"/>
        <end position="39"/>
    </location>
</feature>
<keyword evidence="3" id="KW-1185">Reference proteome</keyword>
<dbReference type="Pfam" id="PF18919">
    <property type="entry name" value="DUF5670"/>
    <property type="match status" value="1"/>
</dbReference>
<organism evidence="2 3">
    <name type="scientific">Sphingomonas tagetis</name>
    <dbReference type="NCBI Taxonomy" id="2949092"/>
    <lineage>
        <taxon>Bacteria</taxon>
        <taxon>Pseudomonadati</taxon>
        <taxon>Pseudomonadota</taxon>
        <taxon>Alphaproteobacteria</taxon>
        <taxon>Sphingomonadales</taxon>
        <taxon>Sphingomonadaceae</taxon>
        <taxon>Sphingomonas</taxon>
    </lineage>
</organism>
<comment type="caution">
    <text evidence="2">The sequence shown here is derived from an EMBL/GenBank/DDBJ whole genome shotgun (WGS) entry which is preliminary data.</text>
</comment>
<protein>
    <submittedName>
        <fullName evidence="2">Lmo0937 family membrane protein</fullName>
    </submittedName>
</protein>
<dbReference type="InterPro" id="IPR043727">
    <property type="entry name" value="Lmo0937-like"/>
</dbReference>
<dbReference type="AlphaFoldDB" id="A0A9X2HIM1"/>
<evidence type="ECO:0000313" key="3">
    <source>
        <dbReference type="Proteomes" id="UP001139451"/>
    </source>
</evidence>
<evidence type="ECO:0000256" key="1">
    <source>
        <dbReference type="SAM" id="Phobius"/>
    </source>
</evidence>
<sequence length="48" mass="5280">MLWTIAVILLILWLLGFSLNVAGGVIHLLLVVALIVIVVQFLRGRRGV</sequence>
<dbReference type="EMBL" id="JAMLDX010000013">
    <property type="protein sequence ID" value="MCP3731881.1"/>
    <property type="molecule type" value="Genomic_DNA"/>
</dbReference>
<keyword evidence="1" id="KW-0472">Membrane</keyword>
<accession>A0A9X2HIM1</accession>
<reference evidence="2" key="1">
    <citation type="submission" date="2022-05" db="EMBL/GenBank/DDBJ databases">
        <title>Sphingomonas sp. strain MG17 Genome sequencing and assembly.</title>
        <authorList>
            <person name="Kim I."/>
        </authorList>
    </citation>
    <scope>NUCLEOTIDE SEQUENCE</scope>
    <source>
        <strain evidence="2">MG17</strain>
    </source>
</reference>
<proteinExistence type="predicted"/>